<dbReference type="Proteomes" id="UP001501343">
    <property type="component" value="Unassembled WGS sequence"/>
</dbReference>
<comment type="caution">
    <text evidence="2">The sequence shown here is derived from an EMBL/GenBank/DDBJ whole genome shotgun (WGS) entry which is preliminary data.</text>
</comment>
<keyword evidence="1" id="KW-0472">Membrane</keyword>
<feature type="transmembrane region" description="Helical" evidence="1">
    <location>
        <begin position="30"/>
        <end position="55"/>
    </location>
</feature>
<sequence length="71" mass="7642">MAIVGTLTYEFEVPVPVFAEQLLTASASEYAALTATFGFGSVACVIAAGVGALILRQEWVRHRRRGRSAQE</sequence>
<evidence type="ECO:0000256" key="1">
    <source>
        <dbReference type="SAM" id="Phobius"/>
    </source>
</evidence>
<keyword evidence="3" id="KW-1185">Reference proteome</keyword>
<dbReference type="EMBL" id="BAAAOF010000009">
    <property type="protein sequence ID" value="GAA1940885.1"/>
    <property type="molecule type" value="Genomic_DNA"/>
</dbReference>
<proteinExistence type="predicted"/>
<reference evidence="2 3" key="1">
    <citation type="journal article" date="2019" name="Int. J. Syst. Evol. Microbiol.">
        <title>The Global Catalogue of Microorganisms (GCM) 10K type strain sequencing project: providing services to taxonomists for standard genome sequencing and annotation.</title>
        <authorList>
            <consortium name="The Broad Institute Genomics Platform"/>
            <consortium name="The Broad Institute Genome Sequencing Center for Infectious Disease"/>
            <person name="Wu L."/>
            <person name="Ma J."/>
        </authorList>
    </citation>
    <scope>NUCLEOTIDE SEQUENCE [LARGE SCALE GENOMIC DNA]</scope>
    <source>
        <strain evidence="2 3">JCM 14900</strain>
    </source>
</reference>
<organism evidence="2 3">
    <name type="scientific">Microbacterium aoyamense</name>
    <dbReference type="NCBI Taxonomy" id="344166"/>
    <lineage>
        <taxon>Bacteria</taxon>
        <taxon>Bacillati</taxon>
        <taxon>Actinomycetota</taxon>
        <taxon>Actinomycetes</taxon>
        <taxon>Micrococcales</taxon>
        <taxon>Microbacteriaceae</taxon>
        <taxon>Microbacterium</taxon>
    </lineage>
</organism>
<name>A0ABN2Q172_9MICO</name>
<accession>A0ABN2Q172</accession>
<protein>
    <submittedName>
        <fullName evidence="2">Uncharacterized protein</fullName>
    </submittedName>
</protein>
<gene>
    <name evidence="2" type="ORF">GCM10009775_35920</name>
</gene>
<evidence type="ECO:0000313" key="3">
    <source>
        <dbReference type="Proteomes" id="UP001501343"/>
    </source>
</evidence>
<keyword evidence="1" id="KW-0812">Transmembrane</keyword>
<keyword evidence="1" id="KW-1133">Transmembrane helix</keyword>
<evidence type="ECO:0000313" key="2">
    <source>
        <dbReference type="EMBL" id="GAA1940885.1"/>
    </source>
</evidence>